<feature type="domain" description="Phage MuF C-terminal" evidence="1">
    <location>
        <begin position="45"/>
        <end position="133"/>
    </location>
</feature>
<protein>
    <recommendedName>
        <fullName evidence="1">Phage MuF C-terminal domain-containing protein</fullName>
    </recommendedName>
</protein>
<reference evidence="2" key="1">
    <citation type="submission" date="2007-06" db="EMBL/GenBank/DDBJ databases">
        <title>Complete sequence of Marinomonas sp. MWYL1.</title>
        <authorList>
            <consortium name="US DOE Joint Genome Institute"/>
            <person name="Copeland A."/>
            <person name="Lucas S."/>
            <person name="Lapidus A."/>
            <person name="Barry K."/>
            <person name="Glavina del Rio T."/>
            <person name="Dalin E."/>
            <person name="Tice H."/>
            <person name="Pitluck S."/>
            <person name="Kiss H."/>
            <person name="Brettin T."/>
            <person name="Bruce D."/>
            <person name="Detter J.C."/>
            <person name="Han C."/>
            <person name="Schmutz J."/>
            <person name="Larimer F."/>
            <person name="Land M."/>
            <person name="Hauser L."/>
            <person name="Kyrpides N."/>
            <person name="Kim E."/>
            <person name="Johnston A.W.B."/>
            <person name="Todd J.D."/>
            <person name="Rogers R."/>
            <person name="Wexler M."/>
            <person name="Bond P.L."/>
            <person name="Li Y."/>
            <person name="Richardson P."/>
        </authorList>
    </citation>
    <scope>NUCLEOTIDE SEQUENCE [LARGE SCALE GENOMIC DNA]</scope>
    <source>
        <strain evidence="2">MWYL1</strain>
    </source>
</reference>
<proteinExistence type="predicted"/>
<organism evidence="2">
    <name type="scientific">Marinomonas sp. (strain MWYL1)</name>
    <dbReference type="NCBI Taxonomy" id="400668"/>
    <lineage>
        <taxon>Bacteria</taxon>
        <taxon>Pseudomonadati</taxon>
        <taxon>Pseudomonadota</taxon>
        <taxon>Gammaproteobacteria</taxon>
        <taxon>Oceanospirillales</taxon>
        <taxon>Oceanospirillaceae</taxon>
        <taxon>Marinomonas</taxon>
    </lineage>
</organism>
<dbReference type="EMBL" id="CP000749">
    <property type="protein sequence ID" value="ABR69525.1"/>
    <property type="molecule type" value="Genomic_DNA"/>
</dbReference>
<dbReference type="HOGENOM" id="CLU_1883260_0_0_6"/>
<dbReference type="Pfam" id="PF18819">
    <property type="entry name" value="MuF_C"/>
    <property type="match status" value="1"/>
</dbReference>
<sequence length="135" mass="14830">MTGAPPKKEVVLILGDTPQYLVEHANFPELPIVITGSVIEKACFDHGIPTSLLKRLPSILDNPKGLFKSASFHVKGAAVVLTIEVHQSSPIIIPVHPNKQMGRGKFYNVVASVYAKEGPNPEVKWTREGLLLWKK</sequence>
<gene>
    <name evidence="2" type="ordered locus">Mmwyl1_0590</name>
</gene>
<name>A6VSU6_MARMS</name>
<dbReference type="eggNOG" id="ENOG502ZTCY">
    <property type="taxonomic scope" value="Bacteria"/>
</dbReference>
<evidence type="ECO:0000259" key="1">
    <source>
        <dbReference type="Pfam" id="PF18819"/>
    </source>
</evidence>
<dbReference type="KEGG" id="mmw:Mmwyl1_0590"/>
<accession>A6VSU6</accession>
<dbReference type="InterPro" id="IPR041131">
    <property type="entry name" value="MuF_C"/>
</dbReference>
<dbReference type="AlphaFoldDB" id="A6VSU6"/>
<evidence type="ECO:0000313" key="2">
    <source>
        <dbReference type="EMBL" id="ABR69525.1"/>
    </source>
</evidence>